<accession>A0A830EVJ3</accession>
<comment type="caution">
    <text evidence="2">The sequence shown here is derived from an EMBL/GenBank/DDBJ whole genome shotgun (WGS) entry which is preliminary data.</text>
</comment>
<reference evidence="2" key="2">
    <citation type="submission" date="2020-09" db="EMBL/GenBank/DDBJ databases">
        <authorList>
            <person name="Sun Q."/>
            <person name="Ohkuma M."/>
        </authorList>
    </citation>
    <scope>NUCLEOTIDE SEQUENCE</scope>
    <source>
        <strain evidence="2">JCM 19018</strain>
    </source>
</reference>
<gene>
    <name evidence="2" type="ORF">GCM10009067_33820</name>
</gene>
<organism evidence="2 3">
    <name type="scientific">Haloarcula sebkhae</name>
    <dbReference type="NCBI Taxonomy" id="932660"/>
    <lineage>
        <taxon>Archaea</taxon>
        <taxon>Methanobacteriati</taxon>
        <taxon>Methanobacteriota</taxon>
        <taxon>Stenosarchaea group</taxon>
        <taxon>Halobacteria</taxon>
        <taxon>Halobacteriales</taxon>
        <taxon>Haloarculaceae</taxon>
        <taxon>Haloarcula</taxon>
    </lineage>
</organism>
<protein>
    <submittedName>
        <fullName evidence="2">Uncharacterized protein</fullName>
    </submittedName>
</protein>
<dbReference type="AlphaFoldDB" id="A0A830EVJ3"/>
<evidence type="ECO:0000313" key="3">
    <source>
        <dbReference type="Proteomes" id="UP000614221"/>
    </source>
</evidence>
<evidence type="ECO:0000313" key="2">
    <source>
        <dbReference type="EMBL" id="GGK78704.1"/>
    </source>
</evidence>
<reference evidence="2" key="1">
    <citation type="journal article" date="2014" name="Int. J. Syst. Evol. Microbiol.">
        <title>Complete genome sequence of Corynebacterium casei LMG S-19264T (=DSM 44701T), isolated from a smear-ripened cheese.</title>
        <authorList>
            <consortium name="US DOE Joint Genome Institute (JGI-PGF)"/>
            <person name="Walter F."/>
            <person name="Albersmeier A."/>
            <person name="Kalinowski J."/>
            <person name="Ruckert C."/>
        </authorList>
    </citation>
    <scope>NUCLEOTIDE SEQUENCE</scope>
    <source>
        <strain evidence="2">JCM 19018</strain>
    </source>
</reference>
<proteinExistence type="predicted"/>
<sequence length="89" mass="10163">MRDLPGSNRLLKSGYRGHPPDNPLSQRYRISNLEACSQDTIGQQVTDTQPRVGEGPEMAIEKRDYSVVGTVDNRREPINDVWTVICYDW</sequence>
<dbReference type="Proteomes" id="UP000614221">
    <property type="component" value="Unassembled WGS sequence"/>
</dbReference>
<feature type="region of interest" description="Disordered" evidence="1">
    <location>
        <begin position="1"/>
        <end position="25"/>
    </location>
</feature>
<name>A0A830EVJ3_9EURY</name>
<dbReference type="EMBL" id="BMPD01000007">
    <property type="protein sequence ID" value="GGK78704.1"/>
    <property type="molecule type" value="Genomic_DNA"/>
</dbReference>
<evidence type="ECO:0000256" key="1">
    <source>
        <dbReference type="SAM" id="MobiDB-lite"/>
    </source>
</evidence>